<keyword evidence="11" id="KW-1185">Reference proteome</keyword>
<keyword evidence="6 8" id="KW-0275">Fatty acid biosynthesis</keyword>
<keyword evidence="7 8" id="KW-0092">Biotin</keyword>
<dbReference type="PRINTS" id="PR01071">
    <property type="entry name" value="ACOABIOTINCC"/>
</dbReference>
<evidence type="ECO:0000256" key="6">
    <source>
        <dbReference type="ARBA" id="ARBA00023160"/>
    </source>
</evidence>
<dbReference type="RefSeq" id="WP_307431283.1">
    <property type="nucleotide sequence ID" value="NZ_JAUSVK010000001.1"/>
</dbReference>
<dbReference type="InterPro" id="IPR011053">
    <property type="entry name" value="Single_hybrid_motif"/>
</dbReference>
<evidence type="ECO:0000256" key="8">
    <source>
        <dbReference type="RuleBase" id="RU364072"/>
    </source>
</evidence>
<dbReference type="PROSITE" id="PS50968">
    <property type="entry name" value="BIOTINYL_LIPOYL"/>
    <property type="match status" value="1"/>
</dbReference>
<evidence type="ECO:0000313" key="10">
    <source>
        <dbReference type="EMBL" id="MDQ0394378.1"/>
    </source>
</evidence>
<name>A0ABU0FIE2_9HYPH</name>
<evidence type="ECO:0000256" key="2">
    <source>
        <dbReference type="ARBA" id="ARBA00005194"/>
    </source>
</evidence>
<dbReference type="CDD" id="cd06850">
    <property type="entry name" value="biotinyl_domain"/>
    <property type="match status" value="1"/>
</dbReference>
<evidence type="ECO:0000256" key="4">
    <source>
        <dbReference type="ARBA" id="ARBA00022832"/>
    </source>
</evidence>
<evidence type="ECO:0000256" key="5">
    <source>
        <dbReference type="ARBA" id="ARBA00023098"/>
    </source>
</evidence>
<dbReference type="SUPFAM" id="SSF51230">
    <property type="entry name" value="Single hybrid motif"/>
    <property type="match status" value="1"/>
</dbReference>
<dbReference type="Gene3D" id="2.40.50.100">
    <property type="match status" value="1"/>
</dbReference>
<gene>
    <name evidence="10" type="ORF">J3R73_004170</name>
</gene>
<dbReference type="EMBL" id="JAUSVK010000001">
    <property type="protein sequence ID" value="MDQ0394378.1"/>
    <property type="molecule type" value="Genomic_DNA"/>
</dbReference>
<dbReference type="InterPro" id="IPR001882">
    <property type="entry name" value="Biotin_BS"/>
</dbReference>
<comment type="caution">
    <text evidence="10">The sequence shown here is derived from an EMBL/GenBank/DDBJ whole genome shotgun (WGS) entry which is preliminary data.</text>
</comment>
<keyword evidence="5 8" id="KW-0443">Lipid metabolism</keyword>
<evidence type="ECO:0000256" key="1">
    <source>
        <dbReference type="ARBA" id="ARBA00003761"/>
    </source>
</evidence>
<dbReference type="InterPro" id="IPR000089">
    <property type="entry name" value="Biotin_lipoyl"/>
</dbReference>
<reference evidence="10 11" key="1">
    <citation type="submission" date="2023-07" db="EMBL/GenBank/DDBJ databases">
        <title>Genomic Encyclopedia of Type Strains, Phase IV (KMG-IV): sequencing the most valuable type-strain genomes for metagenomic binning, comparative biology and taxonomic classification.</title>
        <authorList>
            <person name="Goeker M."/>
        </authorList>
    </citation>
    <scope>NUCLEOTIDE SEQUENCE [LARGE SCALE GENOMIC DNA]</scope>
    <source>
        <strain evidence="10 11">DSM 5896</strain>
    </source>
</reference>
<proteinExistence type="predicted"/>
<dbReference type="InterPro" id="IPR001249">
    <property type="entry name" value="AcCoA_biotinCC"/>
</dbReference>
<evidence type="ECO:0000259" key="9">
    <source>
        <dbReference type="PROSITE" id="PS50968"/>
    </source>
</evidence>
<comment type="function">
    <text evidence="1 8">This protein is a component of the acetyl coenzyme A carboxylase complex; first, biotin carboxylase catalyzes the carboxylation of the carrier protein and then the transcarboxylase transfers the carboxyl group to form malonyl-CoA.</text>
</comment>
<dbReference type="PROSITE" id="PS00188">
    <property type="entry name" value="BIOTIN"/>
    <property type="match status" value="1"/>
</dbReference>
<sequence length="81" mass="8582">MAIKTIQAPLPGTFYRSSAPDKPPFKTEGDKVAAGDTIGLIEVMKTFSPVVAEEAGTLVAFHVDNEDAVMAGQPLYDLDEG</sequence>
<keyword evidence="3 8" id="KW-0444">Lipid biosynthesis</keyword>
<dbReference type="Proteomes" id="UP001237448">
    <property type="component" value="Unassembled WGS sequence"/>
</dbReference>
<dbReference type="Pfam" id="PF00364">
    <property type="entry name" value="Biotin_lipoyl"/>
    <property type="match status" value="1"/>
</dbReference>
<feature type="domain" description="Lipoyl-binding" evidence="9">
    <location>
        <begin position="3"/>
        <end position="79"/>
    </location>
</feature>
<comment type="pathway">
    <text evidence="2 8">Lipid metabolism; fatty acid biosynthesis.</text>
</comment>
<protein>
    <recommendedName>
        <fullName evidence="8">Biotin carboxyl carrier protein of acetyl-CoA carboxylase</fullName>
    </recommendedName>
</protein>
<dbReference type="NCBIfam" id="NF005457">
    <property type="entry name" value="PRK07051.1"/>
    <property type="match status" value="1"/>
</dbReference>
<accession>A0ABU0FIE2</accession>
<evidence type="ECO:0000256" key="3">
    <source>
        <dbReference type="ARBA" id="ARBA00022516"/>
    </source>
</evidence>
<keyword evidence="4 8" id="KW-0276">Fatty acid metabolism</keyword>
<evidence type="ECO:0000313" key="11">
    <source>
        <dbReference type="Proteomes" id="UP001237448"/>
    </source>
</evidence>
<organism evidence="10 11">
    <name type="scientific">Labrys monachus</name>
    <dbReference type="NCBI Taxonomy" id="217067"/>
    <lineage>
        <taxon>Bacteria</taxon>
        <taxon>Pseudomonadati</taxon>
        <taxon>Pseudomonadota</taxon>
        <taxon>Alphaproteobacteria</taxon>
        <taxon>Hyphomicrobiales</taxon>
        <taxon>Xanthobacteraceae</taxon>
        <taxon>Labrys</taxon>
    </lineage>
</organism>
<evidence type="ECO:0000256" key="7">
    <source>
        <dbReference type="ARBA" id="ARBA00023267"/>
    </source>
</evidence>